<proteinExistence type="predicted"/>
<keyword evidence="2" id="KW-1185">Reference proteome</keyword>
<accession>A0A0C3L364</accession>
<dbReference type="STRING" id="1051891.A0A0C3L364"/>
<dbReference type="HOGENOM" id="CLU_188777_0_0_1"/>
<protein>
    <submittedName>
        <fullName evidence="1">Uncharacterized protein</fullName>
    </submittedName>
</protein>
<organism evidence="1 2">
    <name type="scientific">Tulasnella calospora MUT 4182</name>
    <dbReference type="NCBI Taxonomy" id="1051891"/>
    <lineage>
        <taxon>Eukaryota</taxon>
        <taxon>Fungi</taxon>
        <taxon>Dikarya</taxon>
        <taxon>Basidiomycota</taxon>
        <taxon>Agaricomycotina</taxon>
        <taxon>Agaricomycetes</taxon>
        <taxon>Cantharellales</taxon>
        <taxon>Tulasnellaceae</taxon>
        <taxon>Tulasnella</taxon>
    </lineage>
</organism>
<sequence>MPCNRESSTHDEYVPALCTHRPSLFPIEWLGEAVGASRAPACWSRCEANTFELGHLEEVQVVTRFP</sequence>
<evidence type="ECO:0000313" key="2">
    <source>
        <dbReference type="Proteomes" id="UP000054248"/>
    </source>
</evidence>
<dbReference type="Proteomes" id="UP000054248">
    <property type="component" value="Unassembled WGS sequence"/>
</dbReference>
<dbReference type="AlphaFoldDB" id="A0A0C3L364"/>
<reference evidence="1 2" key="1">
    <citation type="submission" date="2014-04" db="EMBL/GenBank/DDBJ databases">
        <authorList>
            <consortium name="DOE Joint Genome Institute"/>
            <person name="Kuo A."/>
            <person name="Girlanda M."/>
            <person name="Perotto S."/>
            <person name="Kohler A."/>
            <person name="Nagy L.G."/>
            <person name="Floudas D."/>
            <person name="Copeland A."/>
            <person name="Barry K.W."/>
            <person name="Cichocki N."/>
            <person name="Veneault-Fourrey C."/>
            <person name="LaButti K."/>
            <person name="Lindquist E.A."/>
            <person name="Lipzen A."/>
            <person name="Lundell T."/>
            <person name="Morin E."/>
            <person name="Murat C."/>
            <person name="Sun H."/>
            <person name="Tunlid A."/>
            <person name="Henrissat B."/>
            <person name="Grigoriev I.V."/>
            <person name="Hibbett D.S."/>
            <person name="Martin F."/>
            <person name="Nordberg H.P."/>
            <person name="Cantor M.N."/>
            <person name="Hua S.X."/>
        </authorList>
    </citation>
    <scope>NUCLEOTIDE SEQUENCE [LARGE SCALE GENOMIC DNA]</scope>
    <source>
        <strain evidence="1 2">MUT 4182</strain>
    </source>
</reference>
<dbReference type="EMBL" id="KN823647">
    <property type="protein sequence ID" value="KIO16177.1"/>
    <property type="molecule type" value="Genomic_DNA"/>
</dbReference>
<gene>
    <name evidence="1" type="ORF">M407DRAFT_86306</name>
</gene>
<reference evidence="2" key="2">
    <citation type="submission" date="2015-01" db="EMBL/GenBank/DDBJ databases">
        <title>Evolutionary Origins and Diversification of the Mycorrhizal Mutualists.</title>
        <authorList>
            <consortium name="DOE Joint Genome Institute"/>
            <consortium name="Mycorrhizal Genomics Consortium"/>
            <person name="Kohler A."/>
            <person name="Kuo A."/>
            <person name="Nagy L.G."/>
            <person name="Floudas D."/>
            <person name="Copeland A."/>
            <person name="Barry K.W."/>
            <person name="Cichocki N."/>
            <person name="Veneault-Fourrey C."/>
            <person name="LaButti K."/>
            <person name="Lindquist E.A."/>
            <person name="Lipzen A."/>
            <person name="Lundell T."/>
            <person name="Morin E."/>
            <person name="Murat C."/>
            <person name="Riley R."/>
            <person name="Ohm R."/>
            <person name="Sun H."/>
            <person name="Tunlid A."/>
            <person name="Henrissat B."/>
            <person name="Grigoriev I.V."/>
            <person name="Hibbett D.S."/>
            <person name="Martin F."/>
        </authorList>
    </citation>
    <scope>NUCLEOTIDE SEQUENCE [LARGE SCALE GENOMIC DNA]</scope>
    <source>
        <strain evidence="2">MUT 4182</strain>
    </source>
</reference>
<name>A0A0C3L364_9AGAM</name>
<evidence type="ECO:0000313" key="1">
    <source>
        <dbReference type="EMBL" id="KIO16177.1"/>
    </source>
</evidence>
<dbReference type="OrthoDB" id="3444765at2759"/>